<dbReference type="InterPro" id="IPR001647">
    <property type="entry name" value="HTH_TetR"/>
</dbReference>
<gene>
    <name evidence="7" type="ORF">B5V03_16160</name>
</gene>
<evidence type="ECO:0000256" key="4">
    <source>
        <dbReference type="PROSITE-ProRule" id="PRU00335"/>
    </source>
</evidence>
<proteinExistence type="predicted"/>
<dbReference type="Gene3D" id="1.10.357.10">
    <property type="entry name" value="Tetracycline Repressor, domain 2"/>
    <property type="match status" value="1"/>
</dbReference>
<keyword evidence="2 4" id="KW-0238">DNA-binding</keyword>
<keyword evidence="1" id="KW-0805">Transcription regulation</keyword>
<dbReference type="EMBL" id="MZXW01000017">
    <property type="protein sequence ID" value="RXT47796.1"/>
    <property type="molecule type" value="Genomic_DNA"/>
</dbReference>
<dbReference type="AlphaFoldDB" id="A0A4Q1VAQ4"/>
<dbReference type="InterPro" id="IPR036271">
    <property type="entry name" value="Tet_transcr_reg_TetR-rel_C_sf"/>
</dbReference>
<evidence type="ECO:0000313" key="7">
    <source>
        <dbReference type="EMBL" id="RXT47796.1"/>
    </source>
</evidence>
<sequence>MAKKELPSETAAPGRPRSEASRRAVLEATISLLNTTTVRDLTIEAIAHEAGVGKTTIYRWWPGKTAVAVEAFIEVMLPNVPVPHTSSAGDDISSHLLLLVRRYNGKLGRIVAQLLAEGQSEPEMLADFRQRFFAGRRVAIREVIERGIRNGEFDSKLDVEIALDTLYGAIYFRLILGHLPLDQEFGKALARFAMSILKAKPKSGR</sequence>
<evidence type="ECO:0000313" key="8">
    <source>
        <dbReference type="Proteomes" id="UP000290819"/>
    </source>
</evidence>
<dbReference type="Pfam" id="PF00440">
    <property type="entry name" value="TetR_N"/>
    <property type="match status" value="1"/>
</dbReference>
<dbReference type="PANTHER" id="PTHR30055">
    <property type="entry name" value="HTH-TYPE TRANSCRIPTIONAL REGULATOR RUTR"/>
    <property type="match status" value="1"/>
</dbReference>
<protein>
    <submittedName>
        <fullName evidence="7">TetR family transcriptional regulator</fullName>
    </submittedName>
</protein>
<keyword evidence="8" id="KW-1185">Reference proteome</keyword>
<accession>A0A4Q1VAQ4</accession>
<dbReference type="Pfam" id="PF16859">
    <property type="entry name" value="TetR_C_11"/>
    <property type="match status" value="1"/>
</dbReference>
<evidence type="ECO:0000259" key="6">
    <source>
        <dbReference type="PROSITE" id="PS50977"/>
    </source>
</evidence>
<evidence type="ECO:0000256" key="2">
    <source>
        <dbReference type="ARBA" id="ARBA00023125"/>
    </source>
</evidence>
<dbReference type="GO" id="GO:0000976">
    <property type="term" value="F:transcription cis-regulatory region binding"/>
    <property type="evidence" value="ECO:0007669"/>
    <property type="project" value="TreeGrafter"/>
</dbReference>
<dbReference type="Gene3D" id="1.10.10.60">
    <property type="entry name" value="Homeodomain-like"/>
    <property type="match status" value="1"/>
</dbReference>
<keyword evidence="3" id="KW-0804">Transcription</keyword>
<evidence type="ECO:0000256" key="3">
    <source>
        <dbReference type="ARBA" id="ARBA00023163"/>
    </source>
</evidence>
<evidence type="ECO:0000256" key="5">
    <source>
        <dbReference type="SAM" id="MobiDB-lite"/>
    </source>
</evidence>
<evidence type="ECO:0000256" key="1">
    <source>
        <dbReference type="ARBA" id="ARBA00023015"/>
    </source>
</evidence>
<comment type="caution">
    <text evidence="7">The sequence shown here is derived from an EMBL/GenBank/DDBJ whole genome shotgun (WGS) entry which is preliminary data.</text>
</comment>
<feature type="region of interest" description="Disordered" evidence="5">
    <location>
        <begin position="1"/>
        <end position="20"/>
    </location>
</feature>
<dbReference type="Proteomes" id="UP000290819">
    <property type="component" value="Unassembled WGS sequence"/>
</dbReference>
<feature type="domain" description="HTH tetR-type" evidence="6">
    <location>
        <begin position="19"/>
        <end position="79"/>
    </location>
</feature>
<dbReference type="SUPFAM" id="SSF48498">
    <property type="entry name" value="Tetracyclin repressor-like, C-terminal domain"/>
    <property type="match status" value="1"/>
</dbReference>
<dbReference type="PANTHER" id="PTHR30055:SF148">
    <property type="entry name" value="TETR-FAMILY TRANSCRIPTIONAL REGULATOR"/>
    <property type="match status" value="1"/>
</dbReference>
<dbReference type="InterPro" id="IPR050109">
    <property type="entry name" value="HTH-type_TetR-like_transc_reg"/>
</dbReference>
<dbReference type="PROSITE" id="PS50977">
    <property type="entry name" value="HTH_TETR_2"/>
    <property type="match status" value="1"/>
</dbReference>
<dbReference type="OrthoDB" id="9796019at2"/>
<name>A0A4Q1VAQ4_9BRAD</name>
<feature type="DNA-binding region" description="H-T-H motif" evidence="4">
    <location>
        <begin position="42"/>
        <end position="61"/>
    </location>
</feature>
<reference evidence="7 8" key="1">
    <citation type="submission" date="2017-03" db="EMBL/GenBank/DDBJ databases">
        <authorList>
            <person name="Safronova V.I."/>
            <person name="Sazanova A.L."/>
            <person name="Chirak E.R."/>
        </authorList>
    </citation>
    <scope>NUCLEOTIDE SEQUENCE [LARGE SCALE GENOMIC DNA]</scope>
    <source>
        <strain evidence="7 8">Opo-243</strain>
    </source>
</reference>
<dbReference type="InterPro" id="IPR009057">
    <property type="entry name" value="Homeodomain-like_sf"/>
</dbReference>
<dbReference type="GO" id="GO:0003700">
    <property type="term" value="F:DNA-binding transcription factor activity"/>
    <property type="evidence" value="ECO:0007669"/>
    <property type="project" value="TreeGrafter"/>
</dbReference>
<organism evidence="7 8">
    <name type="scientific">Bradyrhizobium betae</name>
    <dbReference type="NCBI Taxonomy" id="244734"/>
    <lineage>
        <taxon>Bacteria</taxon>
        <taxon>Pseudomonadati</taxon>
        <taxon>Pseudomonadota</taxon>
        <taxon>Alphaproteobacteria</taxon>
        <taxon>Hyphomicrobiales</taxon>
        <taxon>Nitrobacteraceae</taxon>
        <taxon>Bradyrhizobium</taxon>
    </lineage>
</organism>
<dbReference type="InterPro" id="IPR011075">
    <property type="entry name" value="TetR_C"/>
</dbReference>
<dbReference type="SUPFAM" id="SSF46689">
    <property type="entry name" value="Homeodomain-like"/>
    <property type="match status" value="1"/>
</dbReference>